<feature type="domain" description="Terpene synthase N-terminal" evidence="5">
    <location>
        <begin position="32"/>
        <end position="212"/>
    </location>
</feature>
<dbReference type="Pfam" id="PF03936">
    <property type="entry name" value="Terpene_synth_C"/>
    <property type="match status" value="1"/>
</dbReference>
<dbReference type="CDD" id="cd00684">
    <property type="entry name" value="Terpene_cyclase_plant_C1"/>
    <property type="match status" value="1"/>
</dbReference>
<keyword evidence="3" id="KW-0460">Magnesium</keyword>
<evidence type="ECO:0000313" key="7">
    <source>
        <dbReference type="EMBL" id="KAK7257288.1"/>
    </source>
</evidence>
<comment type="caution">
    <text evidence="7">The sequence shown here is derived from an EMBL/GenBank/DDBJ whole genome shotgun (WGS) entry which is preliminary data.</text>
</comment>
<keyword evidence="2" id="KW-0479">Metal-binding</keyword>
<keyword evidence="8" id="KW-1185">Reference proteome</keyword>
<dbReference type="GO" id="GO:0080027">
    <property type="term" value="P:response to herbivore"/>
    <property type="evidence" value="ECO:0007669"/>
    <property type="project" value="UniProtKB-ARBA"/>
</dbReference>
<evidence type="ECO:0000313" key="8">
    <source>
        <dbReference type="Proteomes" id="UP001372338"/>
    </source>
</evidence>
<protein>
    <submittedName>
        <fullName evidence="7">Uncharacterized protein</fullName>
    </submittedName>
</protein>
<name>A0AAN9HV37_CROPI</name>
<evidence type="ECO:0000259" key="6">
    <source>
        <dbReference type="Pfam" id="PF03936"/>
    </source>
</evidence>
<dbReference type="Proteomes" id="UP001372338">
    <property type="component" value="Unassembled WGS sequence"/>
</dbReference>
<evidence type="ECO:0000256" key="2">
    <source>
        <dbReference type="ARBA" id="ARBA00022723"/>
    </source>
</evidence>
<dbReference type="InterPro" id="IPR050148">
    <property type="entry name" value="Terpene_synthase-like"/>
</dbReference>
<dbReference type="GO" id="GO:0010333">
    <property type="term" value="F:terpene synthase activity"/>
    <property type="evidence" value="ECO:0007669"/>
    <property type="project" value="InterPro"/>
</dbReference>
<dbReference type="PANTHER" id="PTHR31225:SF221">
    <property type="entry name" value="(-)-GERMACRENE D SYNTHASE"/>
    <property type="match status" value="1"/>
</dbReference>
<dbReference type="AlphaFoldDB" id="A0AAN9HV37"/>
<dbReference type="InterPro" id="IPR001906">
    <property type="entry name" value="Terpene_synth_N"/>
</dbReference>
<dbReference type="Gene3D" id="1.50.10.130">
    <property type="entry name" value="Terpene synthase, N-terminal domain"/>
    <property type="match status" value="1"/>
</dbReference>
<dbReference type="EMBL" id="JAYWIO010000006">
    <property type="protein sequence ID" value="KAK7257288.1"/>
    <property type="molecule type" value="Genomic_DNA"/>
</dbReference>
<dbReference type="GO" id="GO:0016102">
    <property type="term" value="P:diterpenoid biosynthetic process"/>
    <property type="evidence" value="ECO:0007669"/>
    <property type="project" value="InterPro"/>
</dbReference>
<reference evidence="7 8" key="1">
    <citation type="submission" date="2024-01" db="EMBL/GenBank/DDBJ databases">
        <title>The genomes of 5 underutilized Papilionoideae crops provide insights into root nodulation and disease resistanc.</title>
        <authorList>
            <person name="Yuan L."/>
        </authorList>
    </citation>
    <scope>NUCLEOTIDE SEQUENCE [LARGE SCALE GENOMIC DNA]</scope>
    <source>
        <strain evidence="7">ZHUSHIDOU_FW_LH</strain>
        <tissue evidence="7">Leaf</tissue>
    </source>
</reference>
<dbReference type="InterPro" id="IPR008930">
    <property type="entry name" value="Terpenoid_cyclase/PrenylTrfase"/>
</dbReference>
<dbReference type="PANTHER" id="PTHR31225">
    <property type="entry name" value="OS04G0344100 PROTEIN-RELATED"/>
    <property type="match status" value="1"/>
</dbReference>
<dbReference type="SFLD" id="SFLDS00005">
    <property type="entry name" value="Isoprenoid_Synthase_Type_I"/>
    <property type="match status" value="1"/>
</dbReference>
<keyword evidence="4" id="KW-0456">Lyase</keyword>
<dbReference type="Pfam" id="PF01397">
    <property type="entry name" value="Terpene_synth"/>
    <property type="match status" value="1"/>
</dbReference>
<proteinExistence type="predicted"/>
<dbReference type="InterPro" id="IPR036965">
    <property type="entry name" value="Terpene_synth_N_sf"/>
</dbReference>
<comment type="cofactor">
    <cofactor evidence="1">
        <name>Mg(2+)</name>
        <dbReference type="ChEBI" id="CHEBI:18420"/>
    </cofactor>
</comment>
<gene>
    <name evidence="7" type="ORF">RIF29_31152</name>
</gene>
<evidence type="ECO:0000259" key="5">
    <source>
        <dbReference type="Pfam" id="PF01397"/>
    </source>
</evidence>
<dbReference type="InterPro" id="IPR044814">
    <property type="entry name" value="Terpene_cyclase_plant_C1"/>
</dbReference>
<dbReference type="FunFam" id="1.50.10.130:FF:000001">
    <property type="entry name" value="Isoprene synthase, chloroplastic"/>
    <property type="match status" value="1"/>
</dbReference>
<dbReference type="SUPFAM" id="SSF48576">
    <property type="entry name" value="Terpenoid synthases"/>
    <property type="match status" value="1"/>
</dbReference>
<evidence type="ECO:0000256" key="1">
    <source>
        <dbReference type="ARBA" id="ARBA00001946"/>
    </source>
</evidence>
<sequence>MSNLVSSLPVSSLDAKPTSNLTRRSANFHPTIWGDRFLSYSSTSKEVDEKMEEQIIILKEKVRQMLAPANEKALKPLTMASLIDSIQRLGLYYHFELEIEEVLQQIYKNYVENSILSLNEDLHSLALIFRLLRQQGYHILPDIFKKFKDEQGNFKESLTIDVEGMLSLYEASHLRINGEDILDEAFAFTTSHLKLVSTKLSPSLSAKVNNSLKWPLRKNLPRLVARHYISAYEEEPSHDETLLLFAKLDFNMLQKQHQEELGSISKWWNDLDFAVKLPFARDRIVEMYFWIMGVYFEPQYSLGRKLMTKVMSIISVIDDIYDAYGTLEELQLFTEAIERWDFKCIDFLPEYMKFFYNALLDTFEEIDQEMAKEGRSFCLIYTKNEMKRLVQAYLAEAKWFNSNYTPTVEEYMDVALVSSACILLTALAFVGMGSIATENVFQWLANEPKIVSASTIIGRLMDDIVSNEFEQERGHVASALECYMKQYGVTKQDSIDEFQRQVINAWKDINEECLEPTQVSKPLLEQVLNLSRSMDVMYKDGDGYTHSKGSTKKNIEALLLNPCLV</sequence>
<dbReference type="Gene3D" id="1.10.600.10">
    <property type="entry name" value="Farnesyl Diphosphate Synthase"/>
    <property type="match status" value="1"/>
</dbReference>
<feature type="domain" description="Terpene synthase metal-binding" evidence="6">
    <location>
        <begin position="269"/>
        <end position="508"/>
    </location>
</feature>
<organism evidence="7 8">
    <name type="scientific">Crotalaria pallida</name>
    <name type="common">Smooth rattlebox</name>
    <name type="synonym">Crotalaria striata</name>
    <dbReference type="NCBI Taxonomy" id="3830"/>
    <lineage>
        <taxon>Eukaryota</taxon>
        <taxon>Viridiplantae</taxon>
        <taxon>Streptophyta</taxon>
        <taxon>Embryophyta</taxon>
        <taxon>Tracheophyta</taxon>
        <taxon>Spermatophyta</taxon>
        <taxon>Magnoliopsida</taxon>
        <taxon>eudicotyledons</taxon>
        <taxon>Gunneridae</taxon>
        <taxon>Pentapetalae</taxon>
        <taxon>rosids</taxon>
        <taxon>fabids</taxon>
        <taxon>Fabales</taxon>
        <taxon>Fabaceae</taxon>
        <taxon>Papilionoideae</taxon>
        <taxon>50 kb inversion clade</taxon>
        <taxon>genistoids sensu lato</taxon>
        <taxon>core genistoids</taxon>
        <taxon>Crotalarieae</taxon>
        <taxon>Crotalaria</taxon>
    </lineage>
</organism>
<dbReference type="GO" id="GO:0009611">
    <property type="term" value="P:response to wounding"/>
    <property type="evidence" value="ECO:0007669"/>
    <property type="project" value="UniProtKB-ARBA"/>
</dbReference>
<dbReference type="InterPro" id="IPR005630">
    <property type="entry name" value="Terpene_synthase_metal-bd"/>
</dbReference>
<dbReference type="SFLD" id="SFLDG01019">
    <property type="entry name" value="Terpene_Cyclase_Like_1_C_Termi"/>
    <property type="match status" value="1"/>
</dbReference>
<evidence type="ECO:0000256" key="3">
    <source>
        <dbReference type="ARBA" id="ARBA00022842"/>
    </source>
</evidence>
<dbReference type="SUPFAM" id="SSF48239">
    <property type="entry name" value="Terpenoid cyclases/Protein prenyltransferases"/>
    <property type="match status" value="1"/>
</dbReference>
<evidence type="ECO:0000256" key="4">
    <source>
        <dbReference type="ARBA" id="ARBA00023239"/>
    </source>
</evidence>
<accession>A0AAN9HV37</accession>
<dbReference type="InterPro" id="IPR034741">
    <property type="entry name" value="Terpene_cyclase-like_1_C"/>
</dbReference>
<dbReference type="GO" id="GO:0000287">
    <property type="term" value="F:magnesium ion binding"/>
    <property type="evidence" value="ECO:0007669"/>
    <property type="project" value="InterPro"/>
</dbReference>
<dbReference type="InterPro" id="IPR008949">
    <property type="entry name" value="Isoprenoid_synthase_dom_sf"/>
</dbReference>
<dbReference type="FunFam" id="1.10.600.10:FF:000007">
    <property type="entry name" value="Isoprene synthase, chloroplastic"/>
    <property type="match status" value="1"/>
</dbReference>